<organism evidence="9 10">
    <name type="scientific">Lentinula detonsa</name>
    <dbReference type="NCBI Taxonomy" id="2804962"/>
    <lineage>
        <taxon>Eukaryota</taxon>
        <taxon>Fungi</taxon>
        <taxon>Dikarya</taxon>
        <taxon>Basidiomycota</taxon>
        <taxon>Agaricomycotina</taxon>
        <taxon>Agaricomycetes</taxon>
        <taxon>Agaricomycetidae</taxon>
        <taxon>Agaricales</taxon>
        <taxon>Marasmiineae</taxon>
        <taxon>Omphalotaceae</taxon>
        <taxon>Lentinula</taxon>
    </lineage>
</organism>
<dbReference type="Gene3D" id="3.60.21.60">
    <property type="match status" value="2"/>
</dbReference>
<evidence type="ECO:0000256" key="3">
    <source>
        <dbReference type="ARBA" id="ARBA00018596"/>
    </source>
</evidence>
<feature type="domain" description="DNA polymerase alpha/delta/epsilon subunit B" evidence="7">
    <location>
        <begin position="329"/>
        <end position="556"/>
    </location>
</feature>
<dbReference type="GO" id="GO:0003677">
    <property type="term" value="F:DNA binding"/>
    <property type="evidence" value="ECO:0007669"/>
    <property type="project" value="InterPro"/>
</dbReference>
<comment type="similarity">
    <text evidence="2 6">Belongs to the DNA polymerase alpha subunit B family.</text>
</comment>
<accession>A0AA38Q8U9</accession>
<dbReference type="Pfam" id="PF22062">
    <property type="entry name" value="OB_DPOA2"/>
    <property type="match status" value="1"/>
</dbReference>
<dbReference type="PANTHER" id="PTHR23061:SF12">
    <property type="entry name" value="DNA POLYMERASE ALPHA SUBUNIT B"/>
    <property type="match status" value="1"/>
</dbReference>
<evidence type="ECO:0000259" key="7">
    <source>
        <dbReference type="Pfam" id="PF04042"/>
    </source>
</evidence>
<protein>
    <recommendedName>
        <fullName evidence="3 6">DNA polymerase alpha subunit B</fullName>
    </recommendedName>
</protein>
<dbReference type="Proteomes" id="UP001163850">
    <property type="component" value="Unassembled WGS sequence"/>
</dbReference>
<dbReference type="EMBL" id="MU801895">
    <property type="protein sequence ID" value="KAJ3989789.1"/>
    <property type="molecule type" value="Genomic_DNA"/>
</dbReference>
<dbReference type="InterPro" id="IPR016722">
    <property type="entry name" value="DNA_pol_alpha_bsu"/>
</dbReference>
<dbReference type="PANTHER" id="PTHR23061">
    <property type="entry name" value="DNA POLYMERASE 2 ALPHA 70 KDA SUBUNIT"/>
    <property type="match status" value="1"/>
</dbReference>
<evidence type="ECO:0000256" key="2">
    <source>
        <dbReference type="ARBA" id="ARBA00007299"/>
    </source>
</evidence>
<dbReference type="GO" id="GO:0005658">
    <property type="term" value="C:alpha DNA polymerase:primase complex"/>
    <property type="evidence" value="ECO:0007669"/>
    <property type="project" value="TreeGrafter"/>
</dbReference>
<comment type="function">
    <text evidence="6">Accessory subunit of the DNA polymerase alpha complex (also known as the alpha DNA polymerase-primase complex) which plays an essential role in the initiation of DNA synthesis.</text>
</comment>
<evidence type="ECO:0000313" key="10">
    <source>
        <dbReference type="Proteomes" id="UP001163850"/>
    </source>
</evidence>
<evidence type="ECO:0000256" key="6">
    <source>
        <dbReference type="PIRNR" id="PIRNR018300"/>
    </source>
</evidence>
<dbReference type="InterPro" id="IPR007185">
    <property type="entry name" value="DNA_pol_a/d/e_bsu"/>
</dbReference>
<dbReference type="AlphaFoldDB" id="A0AA38Q8U9"/>
<keyword evidence="4 6" id="KW-0235">DNA replication</keyword>
<evidence type="ECO:0000259" key="8">
    <source>
        <dbReference type="Pfam" id="PF22062"/>
    </source>
</evidence>
<gene>
    <name evidence="9" type="ORF">F5890DRAFT_1570211</name>
</gene>
<feature type="domain" description="DNA polymerase alpha subunit B OB" evidence="8">
    <location>
        <begin position="185"/>
        <end position="301"/>
    </location>
</feature>
<dbReference type="InterPro" id="IPR054300">
    <property type="entry name" value="OB_DPOA2"/>
</dbReference>
<evidence type="ECO:0000256" key="4">
    <source>
        <dbReference type="ARBA" id="ARBA00022705"/>
    </source>
</evidence>
<evidence type="ECO:0000256" key="1">
    <source>
        <dbReference type="ARBA" id="ARBA00004123"/>
    </source>
</evidence>
<sequence length="620" mass="68866">MATGLIKEELASRLGLEVASDPKLLAECQKICEIYAITPQELQYKWEAATYNHNNNFASVREATRFTSDSLAGVRDQIKRELEQDHGSAKRKTQVRSLASGVASINRNKMPFVLNRNMHAAQRVPEPLIKIEPDAVNITEISAGSRGLRIAGPSRVNFRGPKKDAESKKKRAYRYMFERTSERGQVLDTRIEEMAELVQQHYGIQEFNDAVNMTDEEVFVVGRIVHDLDSDAKLTESTLTLETSRRLSDHSGKRIPVRFHPALRIRGGAQGAGGLGLFPGAIVALKGRNGGTGSFSATEILVVCARRQAPFSFSPSMKPSPDDDSFSMYLASGPYTPDTDLSFKPWDSFSQIIRRTRPAVIVLLGPFVDTFHPLIQAGEIDQTPLDLFHRVFLDPIRDFLNLSPGSTVILIPSVRDLISTHAVYPQCEFSRLVTKSDPRIQLVPNPCTFSINDITFGATSVDVLFHLQKEKVLKRGQEVDSVVSLSPEDTGVDPLANDCRHLLQQRSFYPVFPVPFDLCSEVNLDVTHSPGLRLDDEMEVAPDVLILPSRLRQFCKVKWIIHLLVASLIISPIFQTVHSTIAINPSTLAKGVYSTINVSSSAPGKSLRERLRTEVAKIDA</sequence>
<evidence type="ECO:0000313" key="9">
    <source>
        <dbReference type="EMBL" id="KAJ3989789.1"/>
    </source>
</evidence>
<comment type="subcellular location">
    <subcellularLocation>
        <location evidence="1 6">Nucleus</location>
    </subcellularLocation>
</comment>
<dbReference type="Pfam" id="PF04042">
    <property type="entry name" value="DNA_pol_E_B"/>
    <property type="match status" value="1"/>
</dbReference>
<comment type="caution">
    <text evidence="9">The sequence shown here is derived from an EMBL/GenBank/DDBJ whole genome shotgun (WGS) entry which is preliminary data.</text>
</comment>
<evidence type="ECO:0000256" key="5">
    <source>
        <dbReference type="ARBA" id="ARBA00023242"/>
    </source>
</evidence>
<proteinExistence type="inferred from homology"/>
<dbReference type="PIRSF" id="PIRSF018300">
    <property type="entry name" value="DNA_pol_alph_2"/>
    <property type="match status" value="1"/>
</dbReference>
<name>A0AA38Q8U9_9AGAR</name>
<keyword evidence="5 6" id="KW-0539">Nucleus</keyword>
<reference evidence="9" key="1">
    <citation type="submission" date="2022-08" db="EMBL/GenBank/DDBJ databases">
        <authorList>
            <consortium name="DOE Joint Genome Institute"/>
            <person name="Min B."/>
            <person name="Riley R."/>
            <person name="Sierra-Patev S."/>
            <person name="Naranjo-Ortiz M."/>
            <person name="Looney B."/>
            <person name="Konkel Z."/>
            <person name="Slot J.C."/>
            <person name="Sakamoto Y."/>
            <person name="Steenwyk J.L."/>
            <person name="Rokas A."/>
            <person name="Carro J."/>
            <person name="Camarero S."/>
            <person name="Ferreira P."/>
            <person name="Molpeceres G."/>
            <person name="Ruiz-Duenas F.J."/>
            <person name="Serrano A."/>
            <person name="Henrissat B."/>
            <person name="Drula E."/>
            <person name="Hughes K.W."/>
            <person name="Mata J.L."/>
            <person name="Ishikawa N.K."/>
            <person name="Vargas-Isla R."/>
            <person name="Ushijima S."/>
            <person name="Smith C.A."/>
            <person name="Ahrendt S."/>
            <person name="Andreopoulos W."/>
            <person name="He G."/>
            <person name="Labutti K."/>
            <person name="Lipzen A."/>
            <person name="Ng V."/>
            <person name="Sandor L."/>
            <person name="Barry K."/>
            <person name="Martinez A.T."/>
            <person name="Xiao Y."/>
            <person name="Gibbons J.G."/>
            <person name="Terashima K."/>
            <person name="Hibbett D.S."/>
            <person name="Grigoriev I.V."/>
        </authorList>
    </citation>
    <scope>NUCLEOTIDE SEQUENCE</scope>
    <source>
        <strain evidence="9">TFB7829</strain>
    </source>
</reference>
<dbReference type="GO" id="GO:0006270">
    <property type="term" value="P:DNA replication initiation"/>
    <property type="evidence" value="ECO:0007669"/>
    <property type="project" value="TreeGrafter"/>
</dbReference>